<keyword evidence="1" id="KW-0812">Transmembrane</keyword>
<sequence>MRVSVGIFFGTFIGSYFLFTILTKFFSVDGGSNLEPFILSIGMVIILLLCYLISIIHYLIKQQQGVIDEESDITAFSVDNEKSSD</sequence>
<name>A0A6A8DE52_9BACI</name>
<dbReference type="RefSeq" id="WP_153737152.1">
    <property type="nucleotide sequence ID" value="NZ_WJNG01000010.1"/>
</dbReference>
<evidence type="ECO:0000256" key="1">
    <source>
        <dbReference type="SAM" id="Phobius"/>
    </source>
</evidence>
<keyword evidence="1" id="KW-0472">Membrane</keyword>
<organism evidence="2 3">
    <name type="scientific">Aquibacillus halophilus</name>
    <dbReference type="NCBI Taxonomy" id="930132"/>
    <lineage>
        <taxon>Bacteria</taxon>
        <taxon>Bacillati</taxon>
        <taxon>Bacillota</taxon>
        <taxon>Bacilli</taxon>
        <taxon>Bacillales</taxon>
        <taxon>Bacillaceae</taxon>
        <taxon>Aquibacillus</taxon>
    </lineage>
</organism>
<keyword evidence="1" id="KW-1133">Transmembrane helix</keyword>
<evidence type="ECO:0000313" key="2">
    <source>
        <dbReference type="EMBL" id="MRH43520.1"/>
    </source>
</evidence>
<keyword evidence="3" id="KW-1185">Reference proteome</keyword>
<protein>
    <submittedName>
        <fullName evidence="2">Uncharacterized protein</fullName>
    </submittedName>
</protein>
<gene>
    <name evidence="2" type="ORF">GH741_12605</name>
</gene>
<comment type="caution">
    <text evidence="2">The sequence shown here is derived from an EMBL/GenBank/DDBJ whole genome shotgun (WGS) entry which is preliminary data.</text>
</comment>
<evidence type="ECO:0000313" key="3">
    <source>
        <dbReference type="Proteomes" id="UP000799092"/>
    </source>
</evidence>
<reference evidence="2" key="1">
    <citation type="submission" date="2019-11" db="EMBL/GenBank/DDBJ databases">
        <authorList>
            <person name="Li J."/>
        </authorList>
    </citation>
    <scope>NUCLEOTIDE SEQUENCE</scope>
    <source>
        <strain evidence="2">B6B</strain>
    </source>
</reference>
<feature type="transmembrane region" description="Helical" evidence="1">
    <location>
        <begin position="7"/>
        <end position="26"/>
    </location>
</feature>
<accession>A0A6A8DE52</accession>
<dbReference type="Proteomes" id="UP000799092">
    <property type="component" value="Unassembled WGS sequence"/>
</dbReference>
<dbReference type="AlphaFoldDB" id="A0A6A8DE52"/>
<feature type="transmembrane region" description="Helical" evidence="1">
    <location>
        <begin position="38"/>
        <end position="60"/>
    </location>
</feature>
<dbReference type="OrthoDB" id="2951441at2"/>
<proteinExistence type="predicted"/>
<dbReference type="EMBL" id="WJNG01000010">
    <property type="protein sequence ID" value="MRH43520.1"/>
    <property type="molecule type" value="Genomic_DNA"/>
</dbReference>